<comment type="caution">
    <text evidence="1">The sequence shown here is derived from an EMBL/GenBank/DDBJ whole genome shotgun (WGS) entry which is preliminary data.</text>
</comment>
<dbReference type="Proteomes" id="UP000054693">
    <property type="component" value="Unassembled WGS sequence"/>
</dbReference>
<protein>
    <submittedName>
        <fullName evidence="1">Uncharacterized protein</fullName>
    </submittedName>
</protein>
<dbReference type="STRING" id="40335.Ltuc_2570"/>
<dbReference type="EMBL" id="LNZA01000008">
    <property type="protein sequence ID" value="KTD71211.1"/>
    <property type="molecule type" value="Genomic_DNA"/>
</dbReference>
<evidence type="ECO:0000313" key="2">
    <source>
        <dbReference type="Proteomes" id="UP000054693"/>
    </source>
</evidence>
<accession>A0A0W0ZPU6</accession>
<proteinExistence type="predicted"/>
<gene>
    <name evidence="1" type="ORF">Ltuc_2570</name>
</gene>
<dbReference type="Gene3D" id="3.90.1200.10">
    <property type="match status" value="1"/>
</dbReference>
<dbReference type="OrthoDB" id="6255775at2"/>
<dbReference type="SUPFAM" id="SSF56112">
    <property type="entry name" value="Protein kinase-like (PK-like)"/>
    <property type="match status" value="1"/>
</dbReference>
<evidence type="ECO:0000313" key="1">
    <source>
        <dbReference type="EMBL" id="KTD71211.1"/>
    </source>
</evidence>
<dbReference type="RefSeq" id="WP_058521783.1">
    <property type="nucleotide sequence ID" value="NZ_CAAAIP010000002.1"/>
</dbReference>
<sequence>MNQEQIEIELALKWALQYLVSNNHSSIINHDKITQTSYSVVHKITTSKNTFYLKQTPPKLSTEPQTLIYLHEQGCNNIPTIIAENKQLCCFLMISCGDMTLRHLFKEKVDSALLNKGVLNYTKIQRTVENTIPQLIDLNMPDWRIGKIPLLYRELIDQEELLISDGLSKEEITELKNAYEFGATLCESLSKYQISETMNHCDFQENNMVLNQKTGNISIIDWGETVITHPFFSLSGCLWNMTYFHGIKPSNKIYEDFQRQWISPWLDLHQEQDLLDALKITTQLTGIFAALGYKRMYDATLAQTRTVQQEHPGSIAGCLRSFLTESRLT</sequence>
<organism evidence="1 2">
    <name type="scientific">Legionella tucsonensis</name>
    <dbReference type="NCBI Taxonomy" id="40335"/>
    <lineage>
        <taxon>Bacteria</taxon>
        <taxon>Pseudomonadati</taxon>
        <taxon>Pseudomonadota</taxon>
        <taxon>Gammaproteobacteria</taxon>
        <taxon>Legionellales</taxon>
        <taxon>Legionellaceae</taxon>
        <taxon>Legionella</taxon>
    </lineage>
</organism>
<keyword evidence="2" id="KW-1185">Reference proteome</keyword>
<dbReference type="PATRIC" id="fig|40335.7.peg.2748"/>
<dbReference type="AlphaFoldDB" id="A0A0W0ZPU6"/>
<reference evidence="1 2" key="1">
    <citation type="submission" date="2015-11" db="EMBL/GenBank/DDBJ databases">
        <title>Genomic analysis of 38 Legionella species identifies large and diverse effector repertoires.</title>
        <authorList>
            <person name="Burstein D."/>
            <person name="Amaro F."/>
            <person name="Zusman T."/>
            <person name="Lifshitz Z."/>
            <person name="Cohen O."/>
            <person name="Gilbert J.A."/>
            <person name="Pupko T."/>
            <person name="Shuman H.A."/>
            <person name="Segal G."/>
        </authorList>
    </citation>
    <scope>NUCLEOTIDE SEQUENCE [LARGE SCALE GENOMIC DNA]</scope>
    <source>
        <strain evidence="1 2">ATCC 49180</strain>
    </source>
</reference>
<dbReference type="InterPro" id="IPR011009">
    <property type="entry name" value="Kinase-like_dom_sf"/>
</dbReference>
<name>A0A0W0ZPU6_9GAMM</name>